<feature type="transmembrane region" description="Helical" evidence="1">
    <location>
        <begin position="198"/>
        <end position="215"/>
    </location>
</feature>
<dbReference type="OrthoDB" id="9814194at2"/>
<sequence>MIEEFIVFQKFNNQNAAKDFGNLMNLNQIEYLIENTSINFDPILSNNEFGKEYCVKIKKADFEKADTILRETAKAEIKALENDYYLLSFSDEELIEVIEKSDEWNKFDVELAHKLLKDRGKEITEHQISEIKKQRMVELSKPEESQRVYIIIGYVSAFLGGFLGVFIGWHLLTFKKTLPNGNRIYAYSENDRKQGNRILIIGVVFIVIWILYRIIK</sequence>
<organism evidence="2 3">
    <name type="scientific">Flavobacterium alvei</name>
    <dbReference type="NCBI Taxonomy" id="2080416"/>
    <lineage>
        <taxon>Bacteria</taxon>
        <taxon>Pseudomonadati</taxon>
        <taxon>Bacteroidota</taxon>
        <taxon>Flavobacteriia</taxon>
        <taxon>Flavobacteriales</taxon>
        <taxon>Flavobacteriaceae</taxon>
        <taxon>Flavobacterium</taxon>
    </lineage>
</organism>
<keyword evidence="1" id="KW-0812">Transmembrane</keyword>
<dbReference type="Proteomes" id="UP000237310">
    <property type="component" value="Unassembled WGS sequence"/>
</dbReference>
<protein>
    <submittedName>
        <fullName evidence="2">Uncharacterized protein</fullName>
    </submittedName>
</protein>
<gene>
    <name evidence="2" type="ORF">C3L50_13550</name>
</gene>
<comment type="caution">
    <text evidence="2">The sequence shown here is derived from an EMBL/GenBank/DDBJ whole genome shotgun (WGS) entry which is preliminary data.</text>
</comment>
<accession>A0A2S5A4T3</accession>
<keyword evidence="1" id="KW-1133">Transmembrane helix</keyword>
<keyword evidence="3" id="KW-1185">Reference proteome</keyword>
<feature type="transmembrane region" description="Helical" evidence="1">
    <location>
        <begin position="148"/>
        <end position="172"/>
    </location>
</feature>
<evidence type="ECO:0000313" key="3">
    <source>
        <dbReference type="Proteomes" id="UP000237310"/>
    </source>
</evidence>
<evidence type="ECO:0000313" key="2">
    <source>
        <dbReference type="EMBL" id="POY37601.1"/>
    </source>
</evidence>
<dbReference type="AlphaFoldDB" id="A0A2S5A4T3"/>
<evidence type="ECO:0000256" key="1">
    <source>
        <dbReference type="SAM" id="Phobius"/>
    </source>
</evidence>
<proteinExistence type="predicted"/>
<dbReference type="EMBL" id="PQVG01000008">
    <property type="protein sequence ID" value="POY37601.1"/>
    <property type="molecule type" value="Genomic_DNA"/>
</dbReference>
<name>A0A2S5A4T3_9FLAO</name>
<dbReference type="RefSeq" id="WP_103806725.1">
    <property type="nucleotide sequence ID" value="NZ_PQVG01000008.1"/>
</dbReference>
<keyword evidence="1" id="KW-0472">Membrane</keyword>
<reference evidence="2 3" key="1">
    <citation type="submission" date="2018-01" db="EMBL/GenBank/DDBJ databases">
        <authorList>
            <person name="Gaut B.S."/>
            <person name="Morton B.R."/>
            <person name="Clegg M.T."/>
            <person name="Duvall M.R."/>
        </authorList>
    </citation>
    <scope>NUCLEOTIDE SEQUENCE [LARGE SCALE GENOMIC DNA]</scope>
    <source>
        <strain evidence="2 3">HR-AY</strain>
    </source>
</reference>